<dbReference type="EMBL" id="JADJEV010000001">
    <property type="protein sequence ID" value="MBK6971811.1"/>
    <property type="molecule type" value="Genomic_DNA"/>
</dbReference>
<keyword evidence="1" id="KW-0812">Transmembrane</keyword>
<evidence type="ECO:0000313" key="3">
    <source>
        <dbReference type="Proteomes" id="UP000807785"/>
    </source>
</evidence>
<organism evidence="2 3">
    <name type="scientific">Candidatus Methylophosphatis roskildensis</name>
    <dbReference type="NCBI Taxonomy" id="2899263"/>
    <lineage>
        <taxon>Bacteria</taxon>
        <taxon>Pseudomonadati</taxon>
        <taxon>Pseudomonadota</taxon>
        <taxon>Betaproteobacteria</taxon>
        <taxon>Nitrosomonadales</taxon>
        <taxon>Sterolibacteriaceae</taxon>
        <taxon>Candidatus Methylophosphatis</taxon>
    </lineage>
</organism>
<feature type="transmembrane region" description="Helical" evidence="1">
    <location>
        <begin position="165"/>
        <end position="187"/>
    </location>
</feature>
<sequence>MRTSTIRRLRFAALLVLGAGYALAAHWFISDPELADFGAVLALAPWLAVGMLLAWQSRRRGLMIAGCLALLGVLYLERGALLENFTWLYFIQHAGTFVVLAIAFGRTLGRGAEPMCTRLHRVVHGSLTDDVARYTRQVTLAWTAFFVALCLISAGLFMLAPLAIWSLFANLLTPILVGAMFGAEYLVRLRVLPKFEHVGMLDSVRSIWAASSASAASGDSH</sequence>
<reference evidence="2" key="1">
    <citation type="submission" date="2020-10" db="EMBL/GenBank/DDBJ databases">
        <title>Connecting structure to function with the recovery of over 1000 high-quality activated sludge metagenome-assembled genomes encoding full-length rRNA genes using long-read sequencing.</title>
        <authorList>
            <person name="Singleton C.M."/>
            <person name="Petriglieri F."/>
            <person name="Kristensen J.M."/>
            <person name="Kirkegaard R.H."/>
            <person name="Michaelsen T.Y."/>
            <person name="Andersen M.H."/>
            <person name="Karst S.M."/>
            <person name="Dueholm M.S."/>
            <person name="Nielsen P.H."/>
            <person name="Albertsen M."/>
        </authorList>
    </citation>
    <scope>NUCLEOTIDE SEQUENCE</scope>
    <source>
        <strain evidence="2">Bjer_18-Q3-R1-45_BAT3C.347</strain>
    </source>
</reference>
<evidence type="ECO:0000256" key="1">
    <source>
        <dbReference type="SAM" id="Phobius"/>
    </source>
</evidence>
<proteinExistence type="predicted"/>
<evidence type="ECO:0000313" key="2">
    <source>
        <dbReference type="EMBL" id="MBK6971811.1"/>
    </source>
</evidence>
<keyword evidence="1" id="KW-0472">Membrane</keyword>
<feature type="transmembrane region" description="Helical" evidence="1">
    <location>
        <begin position="62"/>
        <end position="81"/>
    </location>
</feature>
<comment type="caution">
    <text evidence="2">The sequence shown here is derived from an EMBL/GenBank/DDBJ whole genome shotgun (WGS) entry which is preliminary data.</text>
</comment>
<keyword evidence="1" id="KW-1133">Transmembrane helix</keyword>
<gene>
    <name evidence="2" type="ORF">IPH26_02205</name>
</gene>
<evidence type="ECO:0008006" key="4">
    <source>
        <dbReference type="Google" id="ProtNLM"/>
    </source>
</evidence>
<feature type="transmembrane region" description="Helical" evidence="1">
    <location>
        <begin position="87"/>
        <end position="105"/>
    </location>
</feature>
<dbReference type="AlphaFoldDB" id="A0A9D7E0V8"/>
<name>A0A9D7E0V8_9PROT</name>
<feature type="transmembrane region" description="Helical" evidence="1">
    <location>
        <begin position="34"/>
        <end position="55"/>
    </location>
</feature>
<feature type="transmembrane region" description="Helical" evidence="1">
    <location>
        <begin position="140"/>
        <end position="159"/>
    </location>
</feature>
<protein>
    <recommendedName>
        <fullName evidence="4">Transmembrane protein</fullName>
    </recommendedName>
</protein>
<accession>A0A9D7E0V8</accession>
<dbReference type="Proteomes" id="UP000807785">
    <property type="component" value="Unassembled WGS sequence"/>
</dbReference>